<accession>A0A507BCC4</accession>
<dbReference type="EMBL" id="SKBQ01000024">
    <property type="protein sequence ID" value="TPX15059.1"/>
    <property type="molecule type" value="Genomic_DNA"/>
</dbReference>
<dbReference type="Proteomes" id="UP000319257">
    <property type="component" value="Unassembled WGS sequence"/>
</dbReference>
<dbReference type="AlphaFoldDB" id="A0A507BCC4"/>
<proteinExistence type="predicted"/>
<gene>
    <name evidence="2" type="ORF">E0L32_004889</name>
</gene>
<organism evidence="2 3">
    <name type="scientific">Thyridium curvatum</name>
    <dbReference type="NCBI Taxonomy" id="1093900"/>
    <lineage>
        <taxon>Eukaryota</taxon>
        <taxon>Fungi</taxon>
        <taxon>Dikarya</taxon>
        <taxon>Ascomycota</taxon>
        <taxon>Pezizomycotina</taxon>
        <taxon>Sordariomycetes</taxon>
        <taxon>Sordariomycetidae</taxon>
        <taxon>Thyridiales</taxon>
        <taxon>Thyridiaceae</taxon>
        <taxon>Thyridium</taxon>
    </lineage>
</organism>
<reference evidence="2 3" key="1">
    <citation type="submission" date="2019-06" db="EMBL/GenBank/DDBJ databases">
        <title>Draft genome sequence of the filamentous fungus Phialemoniopsis curvata isolated from diesel fuel.</title>
        <authorList>
            <person name="Varaljay V.A."/>
            <person name="Lyon W.J."/>
            <person name="Crouch A.L."/>
            <person name="Drake C.E."/>
            <person name="Hollomon J.M."/>
            <person name="Nadeau L.J."/>
            <person name="Nunn H.S."/>
            <person name="Stevenson B.S."/>
            <person name="Bojanowski C.L."/>
            <person name="Crookes-Goodson W.J."/>
        </authorList>
    </citation>
    <scope>NUCLEOTIDE SEQUENCE [LARGE SCALE GENOMIC DNA]</scope>
    <source>
        <strain evidence="2 3">D216</strain>
    </source>
</reference>
<feature type="region of interest" description="Disordered" evidence="1">
    <location>
        <begin position="181"/>
        <end position="204"/>
    </location>
</feature>
<keyword evidence="3" id="KW-1185">Reference proteome</keyword>
<sequence>MGTLLDYPQEGCGGTSVAGLRDPNCWKFWRLWKPYAVDPDLRKRTKASRRARQNILASIHPKQASNDQVWIVERIPSDTMAVPDSLNFPRLDAPARTEIDVSRLGQFREALSSHPVSSVRTAVAEDTRRDGCLFTGNSFRVDVDEASMDPTILEVARVPEAADSAIPQIWLSMDDARVEHNETPSWVVSSPSSGQPEEPVDREQNHLHVPRRTSSVKRAYRMAERIDQIAQSIPDVEGVVYTDSFEKLSCVALSLQRHGQLEVEAQRWRKTSEHNERLLTYYMKRAAHLEAENESLKLVHKQVLSCGDGLLTDM</sequence>
<evidence type="ECO:0000256" key="1">
    <source>
        <dbReference type="SAM" id="MobiDB-lite"/>
    </source>
</evidence>
<evidence type="ECO:0000313" key="2">
    <source>
        <dbReference type="EMBL" id="TPX15059.1"/>
    </source>
</evidence>
<protein>
    <submittedName>
        <fullName evidence="2">Uncharacterized protein</fullName>
    </submittedName>
</protein>
<dbReference type="RefSeq" id="XP_030996770.1">
    <property type="nucleotide sequence ID" value="XM_031139350.1"/>
</dbReference>
<dbReference type="InParanoid" id="A0A507BCC4"/>
<name>A0A507BCC4_9PEZI</name>
<dbReference type="GeneID" id="41972336"/>
<feature type="compositionally biased region" description="Polar residues" evidence="1">
    <location>
        <begin position="183"/>
        <end position="195"/>
    </location>
</feature>
<evidence type="ECO:0000313" key="3">
    <source>
        <dbReference type="Proteomes" id="UP000319257"/>
    </source>
</evidence>
<comment type="caution">
    <text evidence="2">The sequence shown here is derived from an EMBL/GenBank/DDBJ whole genome shotgun (WGS) entry which is preliminary data.</text>
</comment>